<evidence type="ECO:0000256" key="6">
    <source>
        <dbReference type="ARBA" id="ARBA00049753"/>
    </source>
</evidence>
<comment type="subcellular location">
    <subcellularLocation>
        <location evidence="1">Cell envelope</location>
    </subcellularLocation>
</comment>
<dbReference type="InterPro" id="IPR050490">
    <property type="entry name" value="Bact_solute-bd_prot1"/>
</dbReference>
<comment type="caution">
    <text evidence="7">The sequence shown here is derived from an EMBL/GenBank/DDBJ whole genome shotgun (WGS) entry which is preliminary data.</text>
</comment>
<name>A0A7K1KW41_9ACTN</name>
<evidence type="ECO:0000256" key="5">
    <source>
        <dbReference type="ARBA" id="ARBA00049629"/>
    </source>
</evidence>
<dbReference type="Proteomes" id="UP000432015">
    <property type="component" value="Unassembled WGS sequence"/>
</dbReference>
<evidence type="ECO:0000256" key="2">
    <source>
        <dbReference type="ARBA" id="ARBA00008520"/>
    </source>
</evidence>
<protein>
    <recommendedName>
        <fullName evidence="6">Probable sugar-binding periplasmic protein</fullName>
    </recommendedName>
</protein>
<organism evidence="7 8">
    <name type="scientific">Actinomadura litoris</name>
    <dbReference type="NCBI Taxonomy" id="2678616"/>
    <lineage>
        <taxon>Bacteria</taxon>
        <taxon>Bacillati</taxon>
        <taxon>Actinomycetota</taxon>
        <taxon>Actinomycetes</taxon>
        <taxon>Streptosporangiales</taxon>
        <taxon>Thermomonosporaceae</taxon>
        <taxon>Actinomadura</taxon>
    </lineage>
</organism>
<evidence type="ECO:0000256" key="4">
    <source>
        <dbReference type="ARBA" id="ARBA00022729"/>
    </source>
</evidence>
<gene>
    <name evidence="7" type="ORF">GNZ18_06590</name>
</gene>
<keyword evidence="4" id="KW-0732">Signal</keyword>
<dbReference type="PANTHER" id="PTHR43649:SF28">
    <property type="entry name" value="BINDING PROTEIN COMPONENT OF ABC SUGAR TRANSPORTER-RELATED"/>
    <property type="match status" value="1"/>
</dbReference>
<keyword evidence="8" id="KW-1185">Reference proteome</keyword>
<comment type="function">
    <text evidence="5">Part of a binding-protein-dependent transport system for a sugar.</text>
</comment>
<dbReference type="PANTHER" id="PTHR43649">
    <property type="entry name" value="ARABINOSE-BINDING PROTEIN-RELATED"/>
    <property type="match status" value="1"/>
</dbReference>
<dbReference type="GO" id="GO:0030313">
    <property type="term" value="C:cell envelope"/>
    <property type="evidence" value="ECO:0007669"/>
    <property type="project" value="UniProtKB-SubCell"/>
</dbReference>
<dbReference type="Gene3D" id="3.40.190.10">
    <property type="entry name" value="Periplasmic binding protein-like II"/>
    <property type="match status" value="2"/>
</dbReference>
<accession>A0A7K1KW41</accession>
<dbReference type="SUPFAM" id="SSF53850">
    <property type="entry name" value="Periplasmic binding protein-like II"/>
    <property type="match status" value="1"/>
</dbReference>
<evidence type="ECO:0000313" key="8">
    <source>
        <dbReference type="Proteomes" id="UP000432015"/>
    </source>
</evidence>
<evidence type="ECO:0000313" key="7">
    <source>
        <dbReference type="EMBL" id="MUN36265.1"/>
    </source>
</evidence>
<dbReference type="InterPro" id="IPR006059">
    <property type="entry name" value="SBP"/>
</dbReference>
<dbReference type="AlphaFoldDB" id="A0A7K1KW41"/>
<dbReference type="EMBL" id="WOFH01000002">
    <property type="protein sequence ID" value="MUN36265.1"/>
    <property type="molecule type" value="Genomic_DNA"/>
</dbReference>
<sequence>MAVAAVAVTGALAAAGCGGGSTGSNDTSEVEVFSWWTGAGEADGLAAMKADFEKRNPGTKFTNAAIAGGSGTQAQAVLASRLQNRKPPDSFQGHAGAELLDYIKAGQIEPLDSFYDENRLKAAYPEQLLQQITYQGRIYSVPVNIHRSNVLWYNPGVLKDAGISAPPKSIAEFIADLKAVKAKTKKVPLSLGAQWTADHLLENVLLGDLGTDAYNALWKPGADWGTPAVGKALGDFGEIMGYTTQEAASTDWQGAAKAVVDGRAAFNIMGDWAYGYFTGNAPNGLGKKLDTDFKYAPSPGTDGTYMWLSDSFTLPRNAPHRGGAIAWLKEASSKEGQDLFNPKKGSIPARKDADRTLYKGYLEYAFNEWNKPGVKLAGSFWHGVNASKKQHTDIDTAVGLFLQNKDVAKLQAGLVSAAKNSGQ</sequence>
<comment type="similarity">
    <text evidence="2">Belongs to the bacterial solute-binding protein 1 family.</text>
</comment>
<dbReference type="Pfam" id="PF01547">
    <property type="entry name" value="SBP_bac_1"/>
    <property type="match status" value="1"/>
</dbReference>
<keyword evidence="3" id="KW-0813">Transport</keyword>
<proteinExistence type="inferred from homology"/>
<evidence type="ECO:0000256" key="3">
    <source>
        <dbReference type="ARBA" id="ARBA00022448"/>
    </source>
</evidence>
<reference evidence="7 8" key="1">
    <citation type="submission" date="2019-11" db="EMBL/GenBank/DDBJ databases">
        <authorList>
            <person name="Cao P."/>
        </authorList>
    </citation>
    <scope>NUCLEOTIDE SEQUENCE [LARGE SCALE GENOMIC DNA]</scope>
    <source>
        <strain evidence="7 8">NEAU-AAG5</strain>
    </source>
</reference>
<evidence type="ECO:0000256" key="1">
    <source>
        <dbReference type="ARBA" id="ARBA00004196"/>
    </source>
</evidence>